<feature type="region of interest" description="Disordered" evidence="2">
    <location>
        <begin position="381"/>
        <end position="404"/>
    </location>
</feature>
<dbReference type="Pfam" id="PF02845">
    <property type="entry name" value="CUE"/>
    <property type="match status" value="1"/>
</dbReference>
<dbReference type="EMBL" id="CP115611">
    <property type="protein sequence ID" value="WBW72071.1"/>
    <property type="molecule type" value="Genomic_DNA"/>
</dbReference>
<dbReference type="KEGG" id="som:SOMG_01165"/>
<feature type="compositionally biased region" description="Basic and acidic residues" evidence="2">
    <location>
        <begin position="62"/>
        <end position="71"/>
    </location>
</feature>
<proteinExistence type="predicted"/>
<evidence type="ECO:0000259" key="3">
    <source>
        <dbReference type="PROSITE" id="PS51140"/>
    </source>
</evidence>
<dbReference type="SMART" id="SM00167">
    <property type="entry name" value="VPS9"/>
    <property type="match status" value="1"/>
</dbReference>
<evidence type="ECO:0000256" key="1">
    <source>
        <dbReference type="ARBA" id="ARBA00022786"/>
    </source>
</evidence>
<dbReference type="SUPFAM" id="SSF109993">
    <property type="entry name" value="VPS9 domain"/>
    <property type="match status" value="1"/>
</dbReference>
<dbReference type="PANTHER" id="PTHR23101:SF25">
    <property type="entry name" value="GTPASE-ACTIVATING PROTEIN AND VPS9 DOMAIN-CONTAINING PROTEIN 1"/>
    <property type="match status" value="1"/>
</dbReference>
<dbReference type="Gene3D" id="1.10.8.10">
    <property type="entry name" value="DNA helicase RuvA subunit, C-terminal domain"/>
    <property type="match status" value="1"/>
</dbReference>
<gene>
    <name evidence="5" type="primary">vps901</name>
    <name evidence="5" type="ORF">SOMG_01165</name>
</gene>
<dbReference type="GO" id="GO:0031267">
    <property type="term" value="F:small GTPase binding"/>
    <property type="evidence" value="ECO:0007669"/>
    <property type="project" value="TreeGrafter"/>
</dbReference>
<dbReference type="RefSeq" id="XP_056036314.1">
    <property type="nucleotide sequence ID" value="XM_056179958.1"/>
</dbReference>
<dbReference type="GO" id="GO:0005085">
    <property type="term" value="F:guanyl-nucleotide exchange factor activity"/>
    <property type="evidence" value="ECO:0007669"/>
    <property type="project" value="InterPro"/>
</dbReference>
<evidence type="ECO:0000256" key="2">
    <source>
        <dbReference type="SAM" id="MobiDB-lite"/>
    </source>
</evidence>
<dbReference type="Gene3D" id="1.10.246.120">
    <property type="match status" value="1"/>
</dbReference>
<dbReference type="Gene3D" id="1.20.1050.80">
    <property type="entry name" value="VPS9 domain"/>
    <property type="match status" value="1"/>
</dbReference>
<dbReference type="InterPro" id="IPR045046">
    <property type="entry name" value="Vps9-like"/>
</dbReference>
<feature type="compositionally biased region" description="Basic and acidic residues" evidence="2">
    <location>
        <begin position="26"/>
        <end position="36"/>
    </location>
</feature>
<dbReference type="FunFam" id="1.10.246.120:FF:000004">
    <property type="entry name" value="Vacuolar sorting protein"/>
    <property type="match status" value="1"/>
</dbReference>
<evidence type="ECO:0000313" key="6">
    <source>
        <dbReference type="Proteomes" id="UP001212411"/>
    </source>
</evidence>
<dbReference type="PROSITE" id="PS51140">
    <property type="entry name" value="CUE"/>
    <property type="match status" value="1"/>
</dbReference>
<feature type="domain" description="VPS9" evidence="4">
    <location>
        <begin position="217"/>
        <end position="355"/>
    </location>
</feature>
<dbReference type="Pfam" id="PF18151">
    <property type="entry name" value="DUF5601"/>
    <property type="match status" value="1"/>
</dbReference>
<accession>A0AAE9W9B1</accession>
<dbReference type="GeneID" id="80874647"/>
<feature type="region of interest" description="Disordered" evidence="2">
    <location>
        <begin position="1"/>
        <end position="71"/>
    </location>
</feature>
<keyword evidence="1" id="KW-0833">Ubl conjugation pathway</keyword>
<dbReference type="SMART" id="SM00546">
    <property type="entry name" value="CUE"/>
    <property type="match status" value="1"/>
</dbReference>
<feature type="domain" description="CUE" evidence="3">
    <location>
        <begin position="523"/>
        <end position="565"/>
    </location>
</feature>
<organism evidence="5 6">
    <name type="scientific">Schizosaccharomyces osmophilus</name>
    <dbReference type="NCBI Taxonomy" id="2545709"/>
    <lineage>
        <taxon>Eukaryota</taxon>
        <taxon>Fungi</taxon>
        <taxon>Dikarya</taxon>
        <taxon>Ascomycota</taxon>
        <taxon>Taphrinomycotina</taxon>
        <taxon>Schizosaccharomycetes</taxon>
        <taxon>Schizosaccharomycetales</taxon>
        <taxon>Schizosaccharomycetaceae</taxon>
        <taxon>Schizosaccharomyces</taxon>
    </lineage>
</organism>
<dbReference type="Proteomes" id="UP001212411">
    <property type="component" value="Chromosome 1"/>
</dbReference>
<dbReference type="InterPro" id="IPR009060">
    <property type="entry name" value="UBA-like_sf"/>
</dbReference>
<name>A0AAE9W9B1_9SCHI</name>
<feature type="compositionally biased region" description="Basic and acidic residues" evidence="2">
    <location>
        <begin position="45"/>
        <end position="55"/>
    </location>
</feature>
<dbReference type="PROSITE" id="PS51205">
    <property type="entry name" value="VPS9"/>
    <property type="match status" value="1"/>
</dbReference>
<dbReference type="GO" id="GO:0043130">
    <property type="term" value="F:ubiquitin binding"/>
    <property type="evidence" value="ECO:0007669"/>
    <property type="project" value="InterPro"/>
</dbReference>
<reference evidence="5 6" key="1">
    <citation type="journal article" date="2023" name="G3 (Bethesda)">
        <title>A high-quality reference genome for the fission yeast Schizosaccharomyces osmophilus.</title>
        <authorList>
            <person name="Jia G.S."/>
            <person name="Zhang W.C."/>
            <person name="Liang Y."/>
            <person name="Liu X.H."/>
            <person name="Rhind N."/>
            <person name="Pidoux A."/>
            <person name="Brysch-Herzberg M."/>
            <person name="Du L.L."/>
        </authorList>
    </citation>
    <scope>NUCLEOTIDE SEQUENCE [LARGE SCALE GENOMIC DNA]</scope>
    <source>
        <strain evidence="5 6">CBS 15793</strain>
    </source>
</reference>
<sequence length="565" mass="64204">MDNGSSNEQLANSKVNEQTKASQDGGEEKPLIKLDDNLDVQKLAYEQHNKKHDPEVFSGNNTEHHDEEKADNALEEKQATYDKAEAQNDAVEGVPSTSNGYSETEIGEPVFDFHRFLEQLRSSPAEPVAKYLKSFLSEFLKRRWSVSYQVKLIQDFLAFIGEKIEQYEPWVSGSQAEIDNAKEGMEKLVSNRLYARLFSPEIAKSGMPLSSEHSDDVEEDHILSQKMELFQWVREEHLDIKRAKSSSKFFRLAADELQRINDYHAPRDKIICLMNCCKVIYSYLRNVVREESADAFVPVLIFVLLKAHPEHLVSNIQYIQRFRSPEKLSGEVLYYLSTLMGAMSFIQTLDTNSLTISEEEFNVEIEKSLKKMEPKTIKERENLLSVSSNTQEGSQMPNETKSSIQQEMSNLQIENEITSPGESSSRPRSTSKSLSFVPESWLKTLSSGLNDNDQQETEDDPYLNVGERPPYKVSRKYSSSSARMPKQRIPDTLENDIPPNNALREAKNASLETVEVERIRSREKAEAVAALQAMFPAFDTEVIEVVLNAQKGKLTSSIDSLLEMS</sequence>
<dbReference type="InterPro" id="IPR041545">
    <property type="entry name" value="DUF5601"/>
</dbReference>
<evidence type="ECO:0000313" key="5">
    <source>
        <dbReference type="EMBL" id="WBW72071.1"/>
    </source>
</evidence>
<dbReference type="InterPro" id="IPR037191">
    <property type="entry name" value="VPS9_dom_sf"/>
</dbReference>
<dbReference type="GO" id="GO:0016192">
    <property type="term" value="P:vesicle-mediated transport"/>
    <property type="evidence" value="ECO:0007669"/>
    <property type="project" value="InterPro"/>
</dbReference>
<dbReference type="Pfam" id="PF02204">
    <property type="entry name" value="VPS9"/>
    <property type="match status" value="1"/>
</dbReference>
<dbReference type="InterPro" id="IPR003123">
    <property type="entry name" value="VPS9"/>
</dbReference>
<dbReference type="SUPFAM" id="SSF46934">
    <property type="entry name" value="UBA-like"/>
    <property type="match status" value="1"/>
</dbReference>
<dbReference type="PANTHER" id="PTHR23101">
    <property type="entry name" value="RAB GDP/GTP EXCHANGE FACTOR"/>
    <property type="match status" value="1"/>
</dbReference>
<protein>
    <submittedName>
        <fullName evidence="5">GEF Vps901</fullName>
    </submittedName>
</protein>
<dbReference type="AlphaFoldDB" id="A0AAE9W9B1"/>
<keyword evidence="6" id="KW-1185">Reference proteome</keyword>
<feature type="compositionally biased region" description="Polar residues" evidence="2">
    <location>
        <begin position="1"/>
        <end position="22"/>
    </location>
</feature>
<dbReference type="GO" id="GO:0030139">
    <property type="term" value="C:endocytic vesicle"/>
    <property type="evidence" value="ECO:0007669"/>
    <property type="project" value="TreeGrafter"/>
</dbReference>
<feature type="region of interest" description="Disordered" evidence="2">
    <location>
        <begin position="445"/>
        <end position="497"/>
    </location>
</feature>
<dbReference type="InterPro" id="IPR003892">
    <property type="entry name" value="CUE"/>
</dbReference>
<feature type="compositionally biased region" description="Polar residues" evidence="2">
    <location>
        <begin position="384"/>
        <end position="404"/>
    </location>
</feature>
<dbReference type="GO" id="GO:0005829">
    <property type="term" value="C:cytosol"/>
    <property type="evidence" value="ECO:0007669"/>
    <property type="project" value="TreeGrafter"/>
</dbReference>
<evidence type="ECO:0000259" key="4">
    <source>
        <dbReference type="PROSITE" id="PS51205"/>
    </source>
</evidence>